<keyword evidence="3" id="KW-1185">Reference proteome</keyword>
<evidence type="ECO:0000256" key="1">
    <source>
        <dbReference type="SAM" id="MobiDB-lite"/>
    </source>
</evidence>
<comment type="caution">
    <text evidence="2">The sequence shown here is derived from an EMBL/GenBank/DDBJ whole genome shotgun (WGS) entry which is preliminary data.</text>
</comment>
<proteinExistence type="predicted"/>
<organism evidence="2 3">
    <name type="scientific">Collybia nuda</name>
    <dbReference type="NCBI Taxonomy" id="64659"/>
    <lineage>
        <taxon>Eukaryota</taxon>
        <taxon>Fungi</taxon>
        <taxon>Dikarya</taxon>
        <taxon>Basidiomycota</taxon>
        <taxon>Agaricomycotina</taxon>
        <taxon>Agaricomycetes</taxon>
        <taxon>Agaricomycetidae</taxon>
        <taxon>Agaricales</taxon>
        <taxon>Tricholomatineae</taxon>
        <taxon>Clitocybaceae</taxon>
        <taxon>Collybia</taxon>
    </lineage>
</organism>
<dbReference type="OrthoDB" id="3017409at2759"/>
<accession>A0A9P5XX23</accession>
<evidence type="ECO:0000313" key="2">
    <source>
        <dbReference type="EMBL" id="KAF9457156.1"/>
    </source>
</evidence>
<evidence type="ECO:0000313" key="3">
    <source>
        <dbReference type="Proteomes" id="UP000807353"/>
    </source>
</evidence>
<sequence>MDSVIHPPMRLQPISSTSISTRNTQKQLEIFLDDFQARTTASQGGNTAVTVQLQKLKDALQEERHKKDAARS</sequence>
<dbReference type="EMBL" id="MU150385">
    <property type="protein sequence ID" value="KAF9457156.1"/>
    <property type="molecule type" value="Genomic_DNA"/>
</dbReference>
<protein>
    <submittedName>
        <fullName evidence="2">Uncharacterized protein</fullName>
    </submittedName>
</protein>
<feature type="region of interest" description="Disordered" evidence="1">
    <location>
        <begin position="1"/>
        <end position="20"/>
    </location>
</feature>
<dbReference type="AlphaFoldDB" id="A0A9P5XX23"/>
<dbReference type="Proteomes" id="UP000807353">
    <property type="component" value="Unassembled WGS sequence"/>
</dbReference>
<reference evidence="2" key="1">
    <citation type="submission" date="2020-11" db="EMBL/GenBank/DDBJ databases">
        <authorList>
            <consortium name="DOE Joint Genome Institute"/>
            <person name="Ahrendt S."/>
            <person name="Riley R."/>
            <person name="Andreopoulos W."/>
            <person name="Labutti K."/>
            <person name="Pangilinan J."/>
            <person name="Ruiz-Duenas F.J."/>
            <person name="Barrasa J.M."/>
            <person name="Sanchez-Garcia M."/>
            <person name="Camarero S."/>
            <person name="Miyauchi S."/>
            <person name="Serrano A."/>
            <person name="Linde D."/>
            <person name="Babiker R."/>
            <person name="Drula E."/>
            <person name="Ayuso-Fernandez I."/>
            <person name="Pacheco R."/>
            <person name="Padilla G."/>
            <person name="Ferreira P."/>
            <person name="Barriuso J."/>
            <person name="Kellner H."/>
            <person name="Castanera R."/>
            <person name="Alfaro M."/>
            <person name="Ramirez L."/>
            <person name="Pisabarro A.G."/>
            <person name="Kuo A."/>
            <person name="Tritt A."/>
            <person name="Lipzen A."/>
            <person name="He G."/>
            <person name="Yan M."/>
            <person name="Ng V."/>
            <person name="Cullen D."/>
            <person name="Martin F."/>
            <person name="Rosso M.-N."/>
            <person name="Henrissat B."/>
            <person name="Hibbett D."/>
            <person name="Martinez A.T."/>
            <person name="Grigoriev I.V."/>
        </authorList>
    </citation>
    <scope>NUCLEOTIDE SEQUENCE</scope>
    <source>
        <strain evidence="2">CBS 247.69</strain>
    </source>
</reference>
<gene>
    <name evidence="2" type="ORF">BDZ94DRAFT_265755</name>
</gene>
<name>A0A9P5XX23_9AGAR</name>